<organism evidence="12 13">
    <name type="scientific">Kryptolebias marmoratus</name>
    <name type="common">Mangrove killifish</name>
    <name type="synonym">Rivulus marmoratus</name>
    <dbReference type="NCBI Taxonomy" id="37003"/>
    <lineage>
        <taxon>Eukaryota</taxon>
        <taxon>Metazoa</taxon>
        <taxon>Chordata</taxon>
        <taxon>Craniata</taxon>
        <taxon>Vertebrata</taxon>
        <taxon>Euteleostomi</taxon>
        <taxon>Actinopterygii</taxon>
        <taxon>Neopterygii</taxon>
        <taxon>Teleostei</taxon>
        <taxon>Neoteleostei</taxon>
        <taxon>Acanthomorphata</taxon>
        <taxon>Ovalentaria</taxon>
        <taxon>Atherinomorphae</taxon>
        <taxon>Cyprinodontiformes</taxon>
        <taxon>Rivulidae</taxon>
        <taxon>Kryptolebias</taxon>
    </lineage>
</organism>
<keyword evidence="4 9" id="KW-0732">Signal</keyword>
<dbReference type="Pfam" id="PF07546">
    <property type="entry name" value="EMI"/>
    <property type="match status" value="1"/>
</dbReference>
<protein>
    <submittedName>
        <fullName evidence="12">Elastin microfibril interfacer 2b</fullName>
    </submittedName>
</protein>
<dbReference type="InterPro" id="IPR050392">
    <property type="entry name" value="Collagen/C1q_domain"/>
</dbReference>
<sequence length="784" mass="86095">MNPGLQLLRFLITCPLIGGTPFHYNVFQGSAYSAAETRQRSKNWCAYVVHKNVSCAVVGGTENFAQPEFLPCPPELPNCAQQVIYRTHFRPTYKIAYKTVTELEWRCCPGYQGQDCMEVKDMRQIQEERLPHAPSASGYFPNPQASSHRTEDQRNYPFGGEWQVGGHTGDRAQVGQRGPESDQHLEQEVQRLSQMVLDMQARMTDMASNLRLDFQEDASKMLVSLLDDFKQPASARGAGTQTIQVQDFSLNHDTAQMDDVMNKVNQVMDELESKSNTLDDLLGRVNYHDGQIRLLMEGARTPPHTTPPALPTRDTDLQAYLDSKVSALREELMEGMEIKMADLKSSCDYKILSVQERCEGQETYYSDLAGLMDSKESELRNEIQDLRAKVANLGQVDSGGSDSVLARLESLETHLNSSSRTLTAQSLSVEESLRNEQEKAIEDLKKNLEDKLASMEDKWANLLVERSSTFPSDGTKTSAGALQNDDRSLKDCVQRANGTDHLGSQDCRANLTALENRIVNMETLCGKLEPISSSLLRIKEGLNEHVTGLWTCVNQLNSTVGAQAEDIEELKGTCQTVQDRVSNVDRDVAVLTNGSPGKEASPVKSKDSLKTGIPLIPDGGVPLRPPPQKPAPASGEKASFSAGLTLPPFQGEVGTIRFNKVLVNDGGHYDPQTGIFTAPTDGRYLVTAVLVAHRGEKVEAVLSVSDRSIQKLDSAGFLPEIKPPTPPRQECGCSGSTSLSLVVSMRRGDQAGILLTAGKLAISDSPQFLSSFSVVLLYANPTQR</sequence>
<keyword evidence="13" id="KW-1185">Reference proteome</keyword>
<dbReference type="Ensembl" id="ENSKMAT00000020222.1">
    <property type="protein sequence ID" value="ENSKMAP00000019956.1"/>
    <property type="gene ID" value="ENSKMAG00000014834.1"/>
</dbReference>
<evidence type="ECO:0000256" key="4">
    <source>
        <dbReference type="ARBA" id="ARBA00022729"/>
    </source>
</evidence>
<evidence type="ECO:0000259" key="10">
    <source>
        <dbReference type="PROSITE" id="PS50871"/>
    </source>
</evidence>
<accession>A0A3Q3ATT7</accession>
<dbReference type="Pfam" id="PF00386">
    <property type="entry name" value="C1q"/>
    <property type="match status" value="1"/>
</dbReference>
<dbReference type="Gene3D" id="2.60.120.40">
    <property type="match status" value="1"/>
</dbReference>
<evidence type="ECO:0000256" key="1">
    <source>
        <dbReference type="ARBA" id="ARBA00004498"/>
    </source>
</evidence>
<feature type="coiled-coil region" evidence="7">
    <location>
        <begin position="427"/>
        <end position="465"/>
    </location>
</feature>
<feature type="domain" description="EMI" evidence="11">
    <location>
        <begin position="41"/>
        <end position="118"/>
    </location>
</feature>
<name>A0A3Q3ATT7_KRYMA</name>
<dbReference type="PROSITE" id="PS50871">
    <property type="entry name" value="C1Q"/>
    <property type="match status" value="1"/>
</dbReference>
<feature type="domain" description="C1q" evidence="10">
    <location>
        <begin position="633"/>
        <end position="783"/>
    </location>
</feature>
<feature type="region of interest" description="Disordered" evidence="8">
    <location>
        <begin position="617"/>
        <end position="639"/>
    </location>
</feature>
<dbReference type="PANTHER" id="PTHR15427">
    <property type="entry name" value="EMILIN ELASTIN MICROFIBRIL INTERFACE-LOCATED PROTEIN ELASTIN MICROFIBRIL INTERFACER"/>
    <property type="match status" value="1"/>
</dbReference>
<dbReference type="SUPFAM" id="SSF49842">
    <property type="entry name" value="TNF-like"/>
    <property type="match status" value="1"/>
</dbReference>
<dbReference type="OMA" id="GHDCMEL"/>
<evidence type="ECO:0000313" key="13">
    <source>
        <dbReference type="Proteomes" id="UP000264800"/>
    </source>
</evidence>
<dbReference type="GeneTree" id="ENSGT01030000234633"/>
<evidence type="ECO:0000259" key="11">
    <source>
        <dbReference type="PROSITE" id="PS51041"/>
    </source>
</evidence>
<comment type="subcellular location">
    <subcellularLocation>
        <location evidence="1">Secreted</location>
        <location evidence="1">Extracellular space</location>
        <location evidence="1">Extracellular matrix</location>
    </subcellularLocation>
</comment>
<keyword evidence="2" id="KW-0964">Secreted</keyword>
<dbReference type="Proteomes" id="UP000264800">
    <property type="component" value="Unplaced"/>
</dbReference>
<evidence type="ECO:0000256" key="9">
    <source>
        <dbReference type="SAM" id="SignalP"/>
    </source>
</evidence>
<evidence type="ECO:0000256" key="6">
    <source>
        <dbReference type="ARBA" id="ARBA00023157"/>
    </source>
</evidence>
<dbReference type="InterPro" id="IPR001073">
    <property type="entry name" value="C1q_dom"/>
</dbReference>
<feature type="signal peptide" evidence="9">
    <location>
        <begin position="1"/>
        <end position="19"/>
    </location>
</feature>
<proteinExistence type="predicted"/>
<keyword evidence="6" id="KW-1015">Disulfide bond</keyword>
<dbReference type="PANTHER" id="PTHR15427:SF5">
    <property type="entry name" value="EMILIN-2"/>
    <property type="match status" value="1"/>
</dbReference>
<dbReference type="AlphaFoldDB" id="A0A3Q3ATT7"/>
<feature type="chain" id="PRO_5018713975" evidence="9">
    <location>
        <begin position="20"/>
        <end position="784"/>
    </location>
</feature>
<dbReference type="PROSITE" id="PS51041">
    <property type="entry name" value="EMI"/>
    <property type="match status" value="1"/>
</dbReference>
<evidence type="ECO:0000256" key="8">
    <source>
        <dbReference type="SAM" id="MobiDB-lite"/>
    </source>
</evidence>
<keyword evidence="5 7" id="KW-0175">Coiled coil</keyword>
<evidence type="ECO:0000256" key="7">
    <source>
        <dbReference type="SAM" id="Coils"/>
    </source>
</evidence>
<dbReference type="InterPro" id="IPR008983">
    <property type="entry name" value="Tumour_necrosis_fac-like_dom"/>
</dbReference>
<reference evidence="12" key="2">
    <citation type="submission" date="2025-09" db="UniProtKB">
        <authorList>
            <consortium name="Ensembl"/>
        </authorList>
    </citation>
    <scope>IDENTIFICATION</scope>
</reference>
<evidence type="ECO:0000256" key="5">
    <source>
        <dbReference type="ARBA" id="ARBA00023054"/>
    </source>
</evidence>
<feature type="region of interest" description="Disordered" evidence="8">
    <location>
        <begin position="131"/>
        <end position="186"/>
    </location>
</feature>
<evidence type="ECO:0000256" key="3">
    <source>
        <dbReference type="ARBA" id="ARBA00022530"/>
    </source>
</evidence>
<dbReference type="InterPro" id="IPR011489">
    <property type="entry name" value="EMI_domain"/>
</dbReference>
<keyword evidence="3" id="KW-0272">Extracellular matrix</keyword>
<reference evidence="12" key="1">
    <citation type="submission" date="2025-08" db="UniProtKB">
        <authorList>
            <consortium name="Ensembl"/>
        </authorList>
    </citation>
    <scope>IDENTIFICATION</scope>
</reference>
<evidence type="ECO:0000313" key="12">
    <source>
        <dbReference type="Ensembl" id="ENSKMAP00000019956.1"/>
    </source>
</evidence>
<dbReference type="SMART" id="SM00110">
    <property type="entry name" value="C1Q"/>
    <property type="match status" value="1"/>
</dbReference>
<evidence type="ECO:0000256" key="2">
    <source>
        <dbReference type="ARBA" id="ARBA00022525"/>
    </source>
</evidence>